<sequence>MEVQNTHHYMKKTSDHFSSRRVRHGYMRRRLSTEVYGDSVGFSCPGVPIVPCICIFFNMFLFGQLHREAWVRFVILSIVMVGVYAIYGQYHADPSADENIVYHEAPVESPR</sequence>
<feature type="transmembrane region" description="Helical" evidence="1">
    <location>
        <begin position="69"/>
        <end position="87"/>
    </location>
</feature>
<name>A0A392NHW3_9FABA</name>
<dbReference type="AlphaFoldDB" id="A0A392NHW3"/>
<evidence type="ECO:0000259" key="2">
    <source>
        <dbReference type="Pfam" id="PF13906"/>
    </source>
</evidence>
<evidence type="ECO:0000256" key="1">
    <source>
        <dbReference type="SAM" id="Phobius"/>
    </source>
</evidence>
<proteinExistence type="predicted"/>
<keyword evidence="1" id="KW-0472">Membrane</keyword>
<dbReference type="Proteomes" id="UP000265520">
    <property type="component" value="Unassembled WGS sequence"/>
</dbReference>
<dbReference type="InterPro" id="IPR029485">
    <property type="entry name" value="CAT_C"/>
</dbReference>
<keyword evidence="1" id="KW-0812">Transmembrane</keyword>
<keyword evidence="4" id="KW-1185">Reference proteome</keyword>
<feature type="domain" description="Cationic amino acid transporter C-terminal" evidence="2">
    <location>
        <begin position="42"/>
        <end position="91"/>
    </location>
</feature>
<accession>A0A392NHW3</accession>
<dbReference type="EMBL" id="LXQA010039237">
    <property type="protein sequence ID" value="MCH99051.1"/>
    <property type="molecule type" value="Genomic_DNA"/>
</dbReference>
<dbReference type="Pfam" id="PF13906">
    <property type="entry name" value="AA_permease_C"/>
    <property type="match status" value="1"/>
</dbReference>
<reference evidence="3 4" key="1">
    <citation type="journal article" date="2018" name="Front. Plant Sci.">
        <title>Red Clover (Trifolium pratense) and Zigzag Clover (T. medium) - A Picture of Genomic Similarities and Differences.</title>
        <authorList>
            <person name="Dluhosova J."/>
            <person name="Istvanek J."/>
            <person name="Nedelnik J."/>
            <person name="Repkova J."/>
        </authorList>
    </citation>
    <scope>NUCLEOTIDE SEQUENCE [LARGE SCALE GENOMIC DNA]</scope>
    <source>
        <strain evidence="4">cv. 10/8</strain>
        <tissue evidence="3">Leaf</tissue>
    </source>
</reference>
<comment type="caution">
    <text evidence="3">The sequence shown here is derived from an EMBL/GenBank/DDBJ whole genome shotgun (WGS) entry which is preliminary data.</text>
</comment>
<evidence type="ECO:0000313" key="3">
    <source>
        <dbReference type="EMBL" id="MCH99051.1"/>
    </source>
</evidence>
<protein>
    <submittedName>
        <fullName evidence="3">Cationic amino acid transporter 9 chloroplastic-like</fullName>
    </submittedName>
</protein>
<evidence type="ECO:0000313" key="4">
    <source>
        <dbReference type="Proteomes" id="UP000265520"/>
    </source>
</evidence>
<feature type="transmembrane region" description="Helical" evidence="1">
    <location>
        <begin position="40"/>
        <end position="62"/>
    </location>
</feature>
<keyword evidence="1" id="KW-1133">Transmembrane helix</keyword>
<organism evidence="3 4">
    <name type="scientific">Trifolium medium</name>
    <dbReference type="NCBI Taxonomy" id="97028"/>
    <lineage>
        <taxon>Eukaryota</taxon>
        <taxon>Viridiplantae</taxon>
        <taxon>Streptophyta</taxon>
        <taxon>Embryophyta</taxon>
        <taxon>Tracheophyta</taxon>
        <taxon>Spermatophyta</taxon>
        <taxon>Magnoliopsida</taxon>
        <taxon>eudicotyledons</taxon>
        <taxon>Gunneridae</taxon>
        <taxon>Pentapetalae</taxon>
        <taxon>rosids</taxon>
        <taxon>fabids</taxon>
        <taxon>Fabales</taxon>
        <taxon>Fabaceae</taxon>
        <taxon>Papilionoideae</taxon>
        <taxon>50 kb inversion clade</taxon>
        <taxon>NPAAA clade</taxon>
        <taxon>Hologalegina</taxon>
        <taxon>IRL clade</taxon>
        <taxon>Trifolieae</taxon>
        <taxon>Trifolium</taxon>
    </lineage>
</organism>